<evidence type="ECO:0000313" key="9">
    <source>
        <dbReference type="Proteomes" id="UP000198964"/>
    </source>
</evidence>
<dbReference type="InterPro" id="IPR032808">
    <property type="entry name" value="DoxX"/>
</dbReference>
<evidence type="ECO:0000256" key="1">
    <source>
        <dbReference type="ARBA" id="ARBA00004651"/>
    </source>
</evidence>
<feature type="transmembrane region" description="Helical" evidence="7">
    <location>
        <begin position="109"/>
        <end position="129"/>
    </location>
</feature>
<proteinExistence type="inferred from homology"/>
<protein>
    <submittedName>
        <fullName evidence="8">Putative oxidoreductase</fullName>
    </submittedName>
</protein>
<evidence type="ECO:0000256" key="7">
    <source>
        <dbReference type="SAM" id="Phobius"/>
    </source>
</evidence>
<feature type="transmembrane region" description="Helical" evidence="7">
    <location>
        <begin position="51"/>
        <end position="74"/>
    </location>
</feature>
<dbReference type="AlphaFoldDB" id="A0A1I2FMD2"/>
<dbReference type="RefSeq" id="WP_093919429.1">
    <property type="nucleotide sequence ID" value="NZ_FONW01000002.1"/>
</dbReference>
<evidence type="ECO:0000313" key="8">
    <source>
        <dbReference type="EMBL" id="SFF05907.1"/>
    </source>
</evidence>
<dbReference type="Pfam" id="PF07681">
    <property type="entry name" value="DoxX"/>
    <property type="match status" value="1"/>
</dbReference>
<evidence type="ECO:0000256" key="3">
    <source>
        <dbReference type="ARBA" id="ARBA00022475"/>
    </source>
</evidence>
<feature type="transmembrane region" description="Helical" evidence="7">
    <location>
        <begin position="12"/>
        <end position="31"/>
    </location>
</feature>
<feature type="transmembrane region" description="Helical" evidence="7">
    <location>
        <begin position="81"/>
        <end position="97"/>
    </location>
</feature>
<dbReference type="PANTHER" id="PTHR33452:SF1">
    <property type="entry name" value="INNER MEMBRANE PROTEIN YPHA-RELATED"/>
    <property type="match status" value="1"/>
</dbReference>
<name>A0A1I2FMD2_9BACT</name>
<dbReference type="PANTHER" id="PTHR33452">
    <property type="entry name" value="OXIDOREDUCTASE CATD-RELATED"/>
    <property type="match status" value="1"/>
</dbReference>
<comment type="similarity">
    <text evidence="2">Belongs to the DoxX family.</text>
</comment>
<reference evidence="8 9" key="1">
    <citation type="submission" date="2016-10" db="EMBL/GenBank/DDBJ databases">
        <authorList>
            <person name="de Groot N.N."/>
        </authorList>
    </citation>
    <scope>NUCLEOTIDE SEQUENCE [LARGE SCALE GENOMIC DNA]</scope>
    <source>
        <strain evidence="8 9">CGMCC 1.9156</strain>
    </source>
</reference>
<evidence type="ECO:0000256" key="5">
    <source>
        <dbReference type="ARBA" id="ARBA00022989"/>
    </source>
</evidence>
<evidence type="ECO:0000256" key="6">
    <source>
        <dbReference type="ARBA" id="ARBA00023136"/>
    </source>
</evidence>
<keyword evidence="5 7" id="KW-1133">Transmembrane helix</keyword>
<keyword evidence="9" id="KW-1185">Reference proteome</keyword>
<dbReference type="Proteomes" id="UP000198964">
    <property type="component" value="Unassembled WGS sequence"/>
</dbReference>
<keyword evidence="4 7" id="KW-0812">Transmembrane</keyword>
<evidence type="ECO:0000256" key="2">
    <source>
        <dbReference type="ARBA" id="ARBA00006679"/>
    </source>
</evidence>
<gene>
    <name evidence="8" type="ORF">SAMN05216283_102526</name>
</gene>
<accession>A0A1I2FMD2</accession>
<comment type="subcellular location">
    <subcellularLocation>
        <location evidence="1">Cell membrane</location>
        <topology evidence="1">Multi-pass membrane protein</topology>
    </subcellularLocation>
</comment>
<sequence>MARLLGPRTNDTIVNIWLLLFRVSAGAFMLTHGIPKFLKLVEGSTQFADPLGIGQTLSLILAVFAEFLCSVLLILGIGTRLASLPLIATMAVAAFYVHGADPFQRKEMALLYLIVYITILVFGGGKFELGRFFRRG</sequence>
<dbReference type="GO" id="GO:0005886">
    <property type="term" value="C:plasma membrane"/>
    <property type="evidence" value="ECO:0007669"/>
    <property type="project" value="UniProtKB-SubCell"/>
</dbReference>
<dbReference type="STRING" id="655355.SAMN05216283_102526"/>
<keyword evidence="3" id="KW-1003">Cell membrane</keyword>
<dbReference type="InterPro" id="IPR051907">
    <property type="entry name" value="DoxX-like_oxidoreductase"/>
</dbReference>
<organism evidence="8 9">
    <name type="scientific">Sunxiuqinia elliptica</name>
    <dbReference type="NCBI Taxonomy" id="655355"/>
    <lineage>
        <taxon>Bacteria</taxon>
        <taxon>Pseudomonadati</taxon>
        <taxon>Bacteroidota</taxon>
        <taxon>Bacteroidia</taxon>
        <taxon>Marinilabiliales</taxon>
        <taxon>Prolixibacteraceae</taxon>
        <taxon>Sunxiuqinia</taxon>
    </lineage>
</organism>
<evidence type="ECO:0000256" key="4">
    <source>
        <dbReference type="ARBA" id="ARBA00022692"/>
    </source>
</evidence>
<dbReference type="EMBL" id="FONW01000002">
    <property type="protein sequence ID" value="SFF05907.1"/>
    <property type="molecule type" value="Genomic_DNA"/>
</dbReference>
<keyword evidence="6 7" id="KW-0472">Membrane</keyword>